<feature type="domain" description="Acylphosphatase-like" evidence="8">
    <location>
        <begin position="32"/>
        <end position="122"/>
    </location>
</feature>
<gene>
    <name evidence="10" type="primary">LOC111600678</name>
</gene>
<feature type="active site" evidence="5">
    <location>
        <position position="47"/>
    </location>
</feature>
<dbReference type="InterPro" id="IPR017968">
    <property type="entry name" value="Acylphosphatase_CS"/>
</dbReference>
<dbReference type="PRINTS" id="PR00112">
    <property type="entry name" value="ACYLPHPHTASE"/>
</dbReference>
<reference evidence="10" key="1">
    <citation type="submission" date="2025-08" db="UniProtKB">
        <authorList>
            <consortium name="RefSeq"/>
        </authorList>
    </citation>
    <scope>IDENTIFICATION</scope>
    <source>
        <strain evidence="10">15085-1641.00</strain>
        <tissue evidence="10">Whole body</tissue>
    </source>
</reference>
<protein>
    <recommendedName>
        <fullName evidence="2 5">Acylphosphatase</fullName>
        <ecNumber evidence="2 5">3.6.1.7</ecNumber>
    </recommendedName>
</protein>
<dbReference type="OMA" id="QIMQEWL"/>
<dbReference type="GO" id="GO:0003998">
    <property type="term" value="F:acylphosphatase activity"/>
    <property type="evidence" value="ECO:0007669"/>
    <property type="project" value="UniProtKB-EC"/>
</dbReference>
<keyword evidence="9" id="KW-1185">Reference proteome</keyword>
<dbReference type="Proteomes" id="UP000504633">
    <property type="component" value="Unplaced"/>
</dbReference>
<dbReference type="InterPro" id="IPR036046">
    <property type="entry name" value="Acylphosphatase-like_dom_sf"/>
</dbReference>
<dbReference type="RefSeq" id="XP_023172701.1">
    <property type="nucleotide sequence ID" value="XM_023316933.2"/>
</dbReference>
<evidence type="ECO:0000256" key="1">
    <source>
        <dbReference type="ARBA" id="ARBA00005614"/>
    </source>
</evidence>
<dbReference type="PANTHER" id="PTHR10029">
    <property type="entry name" value="ACYLPHOSPHATASE"/>
    <property type="match status" value="1"/>
</dbReference>
<sequence>MHNKIKQSKEIVSKLPTETLPRKMEAEKRIFSSMFEIYGRVQGVYFRKHTQIKAKQLGLNGWCMNTQEGTVKGIMEGPQDMLSEMRLWLQHKGSPRSIIEKAVFTPFEPVLHQNYHSFSIKR</sequence>
<evidence type="ECO:0000313" key="10">
    <source>
        <dbReference type="RefSeq" id="XP_023172701.1"/>
    </source>
</evidence>
<evidence type="ECO:0000313" key="9">
    <source>
        <dbReference type="Proteomes" id="UP000504633"/>
    </source>
</evidence>
<dbReference type="GeneID" id="111600678"/>
<comment type="similarity">
    <text evidence="1 7">Belongs to the acylphosphatase family.</text>
</comment>
<evidence type="ECO:0000256" key="5">
    <source>
        <dbReference type="PROSITE-ProRule" id="PRU00520"/>
    </source>
</evidence>
<organism evidence="9 10">
    <name type="scientific">Drosophila hydei</name>
    <name type="common">Fruit fly</name>
    <dbReference type="NCBI Taxonomy" id="7224"/>
    <lineage>
        <taxon>Eukaryota</taxon>
        <taxon>Metazoa</taxon>
        <taxon>Ecdysozoa</taxon>
        <taxon>Arthropoda</taxon>
        <taxon>Hexapoda</taxon>
        <taxon>Insecta</taxon>
        <taxon>Pterygota</taxon>
        <taxon>Neoptera</taxon>
        <taxon>Endopterygota</taxon>
        <taxon>Diptera</taxon>
        <taxon>Brachycera</taxon>
        <taxon>Muscomorpha</taxon>
        <taxon>Ephydroidea</taxon>
        <taxon>Drosophilidae</taxon>
        <taxon>Drosophila</taxon>
    </lineage>
</organism>
<feature type="active site" evidence="5">
    <location>
        <position position="65"/>
    </location>
</feature>
<dbReference type="InterPro" id="IPR001792">
    <property type="entry name" value="Acylphosphatase-like_dom"/>
</dbReference>
<dbReference type="Gene3D" id="3.30.70.100">
    <property type="match status" value="1"/>
</dbReference>
<evidence type="ECO:0000256" key="2">
    <source>
        <dbReference type="ARBA" id="ARBA00012150"/>
    </source>
</evidence>
<dbReference type="AlphaFoldDB" id="A0A6J1M3A0"/>
<dbReference type="PROSITE" id="PS00150">
    <property type="entry name" value="ACYLPHOSPHATASE_1"/>
    <property type="match status" value="1"/>
</dbReference>
<name>A0A6J1M3A0_DROHY</name>
<evidence type="ECO:0000256" key="7">
    <source>
        <dbReference type="RuleBase" id="RU004168"/>
    </source>
</evidence>
<dbReference type="SUPFAM" id="SSF54975">
    <property type="entry name" value="Acylphosphatase/BLUF domain-like"/>
    <property type="match status" value="1"/>
</dbReference>
<dbReference type="Pfam" id="PF00708">
    <property type="entry name" value="Acylphosphatase"/>
    <property type="match status" value="1"/>
</dbReference>
<dbReference type="PROSITE" id="PS51160">
    <property type="entry name" value="ACYLPHOSPHATASE_3"/>
    <property type="match status" value="1"/>
</dbReference>
<evidence type="ECO:0000256" key="4">
    <source>
        <dbReference type="ARBA" id="ARBA00047645"/>
    </source>
</evidence>
<dbReference type="EC" id="3.6.1.7" evidence="2 5"/>
<dbReference type="PANTHER" id="PTHR10029:SF3">
    <property type="entry name" value="ACYLPHOSPHATASE-RELATED"/>
    <property type="match status" value="1"/>
</dbReference>
<dbReference type="InterPro" id="IPR020456">
    <property type="entry name" value="Acylphosphatase"/>
</dbReference>
<accession>A0A6J1M3A0</accession>
<evidence type="ECO:0000256" key="6">
    <source>
        <dbReference type="RuleBase" id="RU000553"/>
    </source>
</evidence>
<proteinExistence type="inferred from homology"/>
<dbReference type="FunFam" id="3.30.70.100:FF:000011">
    <property type="entry name" value="Acylphosphatase"/>
    <property type="match status" value="1"/>
</dbReference>
<dbReference type="PROSITE" id="PS00151">
    <property type="entry name" value="ACYLPHOSPHATASE_2"/>
    <property type="match status" value="1"/>
</dbReference>
<dbReference type="KEGG" id="dhe:111600678"/>
<evidence type="ECO:0000256" key="3">
    <source>
        <dbReference type="ARBA" id="ARBA00022801"/>
    </source>
</evidence>
<keyword evidence="3 5" id="KW-0378">Hydrolase</keyword>
<evidence type="ECO:0000259" key="8">
    <source>
        <dbReference type="PROSITE" id="PS51160"/>
    </source>
</evidence>
<dbReference type="OrthoDB" id="7961613at2759"/>
<comment type="catalytic activity">
    <reaction evidence="4 5 6">
        <text>an acyl phosphate + H2O = a carboxylate + phosphate + H(+)</text>
        <dbReference type="Rhea" id="RHEA:14965"/>
        <dbReference type="ChEBI" id="CHEBI:15377"/>
        <dbReference type="ChEBI" id="CHEBI:15378"/>
        <dbReference type="ChEBI" id="CHEBI:29067"/>
        <dbReference type="ChEBI" id="CHEBI:43474"/>
        <dbReference type="ChEBI" id="CHEBI:59918"/>
        <dbReference type="EC" id="3.6.1.7"/>
    </reaction>
</comment>